<evidence type="ECO:0000259" key="1">
    <source>
        <dbReference type="Pfam" id="PF04149"/>
    </source>
</evidence>
<dbReference type="InterPro" id="IPR007278">
    <property type="entry name" value="DUF397"/>
</dbReference>
<protein>
    <submittedName>
        <fullName evidence="2">DUF397 domain-containing protein</fullName>
    </submittedName>
</protein>
<dbReference type="Pfam" id="PF04149">
    <property type="entry name" value="DUF397"/>
    <property type="match status" value="1"/>
</dbReference>
<organism evidence="2 3">
    <name type="scientific">Planosporangium thailandense</name>
    <dbReference type="NCBI Taxonomy" id="765197"/>
    <lineage>
        <taxon>Bacteria</taxon>
        <taxon>Bacillati</taxon>
        <taxon>Actinomycetota</taxon>
        <taxon>Actinomycetes</taxon>
        <taxon>Micromonosporales</taxon>
        <taxon>Micromonosporaceae</taxon>
        <taxon>Planosporangium</taxon>
    </lineage>
</organism>
<evidence type="ECO:0000313" key="2">
    <source>
        <dbReference type="EMBL" id="NJC70287.1"/>
    </source>
</evidence>
<sequence length="39" mass="4297">MLPWMARDSKGKAGTVLVFTPHEWSAFVEVAKAGTFDQS</sequence>
<gene>
    <name evidence="2" type="ORF">HC031_11275</name>
</gene>
<feature type="domain" description="DUF397" evidence="1">
    <location>
        <begin position="7"/>
        <end position="32"/>
    </location>
</feature>
<dbReference type="Proteomes" id="UP000722989">
    <property type="component" value="Unassembled WGS sequence"/>
</dbReference>
<dbReference type="EMBL" id="JAATVY010000006">
    <property type="protein sequence ID" value="NJC70287.1"/>
    <property type="molecule type" value="Genomic_DNA"/>
</dbReference>
<name>A0ABX0XYE1_9ACTN</name>
<reference evidence="2 3" key="1">
    <citation type="submission" date="2020-03" db="EMBL/GenBank/DDBJ databases">
        <title>WGS of the type strain of Planosporangium spp.</title>
        <authorList>
            <person name="Thawai C."/>
        </authorList>
    </citation>
    <scope>NUCLEOTIDE SEQUENCE [LARGE SCALE GENOMIC DNA]</scope>
    <source>
        <strain evidence="2 3">TBRC 5610</strain>
    </source>
</reference>
<evidence type="ECO:0000313" key="3">
    <source>
        <dbReference type="Proteomes" id="UP000722989"/>
    </source>
</evidence>
<keyword evidence="3" id="KW-1185">Reference proteome</keyword>
<accession>A0ABX0XYE1</accession>
<proteinExistence type="predicted"/>
<comment type="caution">
    <text evidence="2">The sequence shown here is derived from an EMBL/GenBank/DDBJ whole genome shotgun (WGS) entry which is preliminary data.</text>
</comment>